<evidence type="ECO:0000313" key="1">
    <source>
        <dbReference type="EMBL" id="MFC7090809.1"/>
    </source>
</evidence>
<evidence type="ECO:0000313" key="2">
    <source>
        <dbReference type="Proteomes" id="UP001596411"/>
    </source>
</evidence>
<dbReference type="InterPro" id="IPR059220">
    <property type="entry name" value="AbiEi"/>
</dbReference>
<reference evidence="2" key="1">
    <citation type="journal article" date="2019" name="Int. J. Syst. Evol. Microbiol.">
        <title>The Global Catalogue of Microorganisms (GCM) 10K type strain sequencing project: providing services to taxonomists for standard genome sequencing and annotation.</title>
        <authorList>
            <consortium name="The Broad Institute Genomics Platform"/>
            <consortium name="The Broad Institute Genome Sequencing Center for Infectious Disease"/>
            <person name="Wu L."/>
            <person name="Ma J."/>
        </authorList>
    </citation>
    <scope>NUCLEOTIDE SEQUENCE [LARGE SCALE GENOMIC DNA]</scope>
    <source>
        <strain evidence="2">CGMCC 1.13666</strain>
    </source>
</reference>
<organism evidence="1 2">
    <name type="scientific">Halomonas salifodinae</name>
    <dbReference type="NCBI Taxonomy" id="438745"/>
    <lineage>
        <taxon>Bacteria</taxon>
        <taxon>Pseudomonadati</taxon>
        <taxon>Pseudomonadota</taxon>
        <taxon>Gammaproteobacteria</taxon>
        <taxon>Oceanospirillales</taxon>
        <taxon>Halomonadaceae</taxon>
        <taxon>Halomonas</taxon>
    </lineage>
</organism>
<sequence length="180" mass="20623">MDYQTARHRFDAWDRHEGRSLFTRRDLAKLFPEDSPKTLQEGINRLRRQGLLEGVSRGIYHYALARTDAPYLLERIACVMRRGEYSYVSLESALSEYGVISQIPVDRLTIMTTGRKGTYRTPYGTIEFTHTSRPVSNVLLERARDVGRPLRLATPAAAWADLKRVGRNTHLVDSEELAND</sequence>
<keyword evidence="2" id="KW-1185">Reference proteome</keyword>
<dbReference type="EMBL" id="JBHSZP010000028">
    <property type="protein sequence ID" value="MFC7090809.1"/>
    <property type="molecule type" value="Genomic_DNA"/>
</dbReference>
<proteinExistence type="predicted"/>
<name>A0ABW2F0T3_9GAMM</name>
<dbReference type="Proteomes" id="UP001596411">
    <property type="component" value="Unassembled WGS sequence"/>
</dbReference>
<gene>
    <name evidence="1" type="primary">abiEi</name>
    <name evidence="1" type="ORF">ACFQH5_14745</name>
</gene>
<comment type="caution">
    <text evidence="1">The sequence shown here is derived from an EMBL/GenBank/DDBJ whole genome shotgun (WGS) entry which is preliminary data.</text>
</comment>
<accession>A0ABW2F0T3</accession>
<dbReference type="NCBIfam" id="NF047376">
    <property type="entry name" value="TAA_AbiEi"/>
    <property type="match status" value="1"/>
</dbReference>
<dbReference type="RefSeq" id="WP_346063304.1">
    <property type="nucleotide sequence ID" value="NZ_BAAADR010000017.1"/>
</dbReference>
<protein>
    <submittedName>
        <fullName evidence="1">Type IV toxin-antitoxin system AbiEi family antitoxin</fullName>
    </submittedName>
</protein>